<reference evidence="1" key="1">
    <citation type="journal article" date="2015" name="Nature">
        <title>Complex archaea that bridge the gap between prokaryotes and eukaryotes.</title>
        <authorList>
            <person name="Spang A."/>
            <person name="Saw J.H."/>
            <person name="Jorgensen S.L."/>
            <person name="Zaremba-Niedzwiedzka K."/>
            <person name="Martijn J."/>
            <person name="Lind A.E."/>
            <person name="van Eijk R."/>
            <person name="Schleper C."/>
            <person name="Guy L."/>
            <person name="Ettema T.J."/>
        </authorList>
    </citation>
    <scope>NUCLEOTIDE SEQUENCE</scope>
</reference>
<protein>
    <recommendedName>
        <fullName evidence="2">Uroporphyrinogen decarboxylase (URO-D) domain-containing protein</fullName>
    </recommendedName>
</protein>
<dbReference type="Gene3D" id="3.20.20.210">
    <property type="match status" value="1"/>
</dbReference>
<dbReference type="InterPro" id="IPR038071">
    <property type="entry name" value="UROD/MetE-like_sf"/>
</dbReference>
<sequence length="419" mass="47218">MDAISQTDRQVVSDLAKQVAAVAADPIQQARLDLWRRHNRMQRCKPPVLVYVEDAWDEFIPPETYQCTHELARGLEVDLRRRLYAFEHIRDDRPVTANVDTYLVIDDPGLCTAVGETIHTESPTHQRTGVLYAQVLCDDADPEAVFPKRTISGDWETTRKNQEQLADLVGDWLDVRIVGANGWCACALDYLVFLRGAGQILMDLVDRPQWIQALVKAMIDSELDVARQCEAQGLLGLNNGNNHVGSGGIGATDELPADGFDGERVRFKDQWGFGTEQILSEVSPEMHWELALQHEMPLLKLFGLNCYGCCEPLHKKMDMVRRIPRLRRVSMSPFVDWAEGAEAIGGDFIYSAKPNPSYLTTGVWDIEPCRREIETILAAAKANGCVVEFVLNGTLTSRNEPHRYQQWTDMVQQFAEAHV</sequence>
<accession>A0A0F9VLD4</accession>
<gene>
    <name evidence="1" type="ORF">LCGC14_0124720</name>
</gene>
<dbReference type="EMBL" id="LAZR01000039">
    <property type="protein sequence ID" value="KKO00698.1"/>
    <property type="molecule type" value="Genomic_DNA"/>
</dbReference>
<comment type="caution">
    <text evidence="1">The sequence shown here is derived from an EMBL/GenBank/DDBJ whole genome shotgun (WGS) entry which is preliminary data.</text>
</comment>
<proteinExistence type="predicted"/>
<organism evidence="1">
    <name type="scientific">marine sediment metagenome</name>
    <dbReference type="NCBI Taxonomy" id="412755"/>
    <lineage>
        <taxon>unclassified sequences</taxon>
        <taxon>metagenomes</taxon>
        <taxon>ecological metagenomes</taxon>
    </lineage>
</organism>
<evidence type="ECO:0008006" key="2">
    <source>
        <dbReference type="Google" id="ProtNLM"/>
    </source>
</evidence>
<evidence type="ECO:0000313" key="1">
    <source>
        <dbReference type="EMBL" id="KKO00698.1"/>
    </source>
</evidence>
<dbReference type="AlphaFoldDB" id="A0A0F9VLD4"/>
<name>A0A0F9VLD4_9ZZZZ</name>